<dbReference type="InterPro" id="IPR025877">
    <property type="entry name" value="MobA-like_NTP_Trfase"/>
</dbReference>
<evidence type="ECO:0000259" key="1">
    <source>
        <dbReference type="Pfam" id="PF12804"/>
    </source>
</evidence>
<organism evidence="2">
    <name type="scientific">Thermogemmatispora argillosa</name>
    <dbReference type="NCBI Taxonomy" id="2045280"/>
    <lineage>
        <taxon>Bacteria</taxon>
        <taxon>Bacillati</taxon>
        <taxon>Chloroflexota</taxon>
        <taxon>Ktedonobacteria</taxon>
        <taxon>Thermogemmatisporales</taxon>
        <taxon>Thermogemmatisporaceae</taxon>
        <taxon>Thermogemmatispora</taxon>
    </lineage>
</organism>
<dbReference type="AlphaFoldDB" id="A0A455SVX5"/>
<reference evidence="2" key="1">
    <citation type="submission" date="2018-12" db="EMBL/GenBank/DDBJ databases">
        <title>Novel natural products biosynthetic potential of the class Ktedonobacteria.</title>
        <authorList>
            <person name="Zheng Y."/>
            <person name="Saitou A."/>
            <person name="Wang C.M."/>
            <person name="Toyoda A."/>
            <person name="Minakuchi Y."/>
            <person name="Sekiguchi Y."/>
            <person name="Ueda K."/>
            <person name="Takano H."/>
            <person name="Sakai Y."/>
            <person name="Yokota A."/>
            <person name="Yabe S."/>
        </authorList>
    </citation>
    <scope>NUCLEOTIDE SEQUENCE</scope>
    <source>
        <strain evidence="2">A3-2</strain>
    </source>
</reference>
<dbReference type="Pfam" id="PF12804">
    <property type="entry name" value="NTP_transf_3"/>
    <property type="match status" value="1"/>
</dbReference>
<dbReference type="PANTHER" id="PTHR43777:SF1">
    <property type="entry name" value="MOLYBDENUM COFACTOR CYTIDYLYLTRANSFERASE"/>
    <property type="match status" value="1"/>
</dbReference>
<protein>
    <submittedName>
        <fullName evidence="2">Molybdenum cofactor cytidylyltransferase</fullName>
    </submittedName>
</protein>
<feature type="domain" description="MobA-like NTP transferase" evidence="1">
    <location>
        <begin position="9"/>
        <end position="182"/>
    </location>
</feature>
<keyword evidence="2" id="KW-0808">Transferase</keyword>
<dbReference type="GO" id="GO:0016779">
    <property type="term" value="F:nucleotidyltransferase activity"/>
    <property type="evidence" value="ECO:0007669"/>
    <property type="project" value="UniProtKB-KW"/>
</dbReference>
<dbReference type="InterPro" id="IPR029044">
    <property type="entry name" value="Nucleotide-diphossugar_trans"/>
</dbReference>
<evidence type="ECO:0000313" key="2">
    <source>
        <dbReference type="EMBL" id="BBH92583.1"/>
    </source>
</evidence>
<dbReference type="PANTHER" id="PTHR43777">
    <property type="entry name" value="MOLYBDENUM COFACTOR CYTIDYLYLTRANSFERASE"/>
    <property type="match status" value="1"/>
</dbReference>
<dbReference type="Gene3D" id="3.90.550.10">
    <property type="entry name" value="Spore Coat Polysaccharide Biosynthesis Protein SpsA, Chain A"/>
    <property type="match status" value="1"/>
</dbReference>
<name>A0A455SVX5_9CHLR</name>
<keyword evidence="2" id="KW-0548">Nucleotidyltransferase</keyword>
<accession>A0A455SVX5</accession>
<proteinExistence type="predicted"/>
<gene>
    <name evidence="2" type="ORF">KTA_07820</name>
</gene>
<sequence>MSAEPVSAAILLAAGTSSRMGADRHKLLLPLAGRPLVQHSVEAILASRARPLVIVLGHRAEEVRAALGEYASHSAVELVVNSAYAQGMSTSLRCGLQALLARAARLHEPQPASALIFLGDQPFISARLIDRLIAAWHSSGRPIVAPSYGGRRGNPVLFASTLFPELLEVEGDEGGRRVIERHRAELMLVEAQAEETLASFDVDTWEAYQEALRAQPGEDHPRP</sequence>
<dbReference type="SUPFAM" id="SSF53448">
    <property type="entry name" value="Nucleotide-diphospho-sugar transferases"/>
    <property type="match status" value="1"/>
</dbReference>
<dbReference type="CDD" id="cd04182">
    <property type="entry name" value="GT_2_like_f"/>
    <property type="match status" value="1"/>
</dbReference>
<dbReference type="EMBL" id="AP019377">
    <property type="protein sequence ID" value="BBH92583.1"/>
    <property type="molecule type" value="Genomic_DNA"/>
</dbReference>